<protein>
    <submittedName>
        <fullName evidence="2">RNB domain-containing ribonuclease</fullName>
    </submittedName>
</protein>
<name>A0AAP3AIP2_MICLU</name>
<dbReference type="Proteomes" id="UP001205867">
    <property type="component" value="Unassembled WGS sequence"/>
</dbReference>
<evidence type="ECO:0000313" key="3">
    <source>
        <dbReference type="Proteomes" id="UP001205867"/>
    </source>
</evidence>
<dbReference type="Pfam" id="PF18614">
    <property type="entry name" value="RNase_II_C_S1"/>
    <property type="match status" value="1"/>
</dbReference>
<dbReference type="GO" id="GO:0000175">
    <property type="term" value="F:3'-5'-RNA exonuclease activity"/>
    <property type="evidence" value="ECO:0007669"/>
    <property type="project" value="TreeGrafter"/>
</dbReference>
<proteinExistence type="predicted"/>
<dbReference type="SMART" id="SM00955">
    <property type="entry name" value="RNB"/>
    <property type="match status" value="1"/>
</dbReference>
<dbReference type="AlphaFoldDB" id="A0AAP3AIP2"/>
<dbReference type="GO" id="GO:0003723">
    <property type="term" value="F:RNA binding"/>
    <property type="evidence" value="ECO:0007669"/>
    <property type="project" value="InterPro"/>
</dbReference>
<comment type="caution">
    <text evidence="2">The sequence shown here is derived from an EMBL/GenBank/DDBJ whole genome shotgun (WGS) entry which is preliminary data.</text>
</comment>
<dbReference type="EMBL" id="JALXKZ020000047">
    <property type="protein sequence ID" value="MCV7629952.1"/>
    <property type="molecule type" value="Genomic_DNA"/>
</dbReference>
<accession>A0AAP3AIP2</accession>
<evidence type="ECO:0000313" key="2">
    <source>
        <dbReference type="EMBL" id="MCV7629952.1"/>
    </source>
</evidence>
<dbReference type="SUPFAM" id="SSF50249">
    <property type="entry name" value="Nucleic acid-binding proteins"/>
    <property type="match status" value="1"/>
</dbReference>
<sequence length="521" mass="54540">MSPHALGLRGPADPALLERLAALRTELELPPAFPAPVLAEAEAAAREVQAGLTGSPDHADRTALPFVTVDPAGATDLDQALLLTPVDDDGILVRYAIADVPAFVAPGGAVDAEARRRGQTVYLPDGRVPLHPEVLSEDAASLLPSRERPAFVWTFLLDAAGAVVETGLERARVRSRAQLTYGQVQAFLDAQPGAQAPATPRPGVTDADRAAAEGWPAEVRDSLALLPEVGRRRAAQEAARGGASLNMPDQEVRVTEDGAHELVHRAPLPAEEHNAQLSLLTGMAAAELMLAAGVGILRTMPAPDADAVAAFRERTRALGVPWDEGQDYGAYLRSLDPADARHLAVLHAATGLFRGAGYTVFDAQAEDPALRTPPAEPAQAALAAPYAHATAPLRRLVDRFVLALCHAHVTGAPAPAWVRSALPELPALMADSSRRASAASRTAADLVEAAALESRVGAELEGIAVREAKDGTEVWLLDPAVSLRVPGSVPAGTRVRVRIEGVDRASGAITAAGVDWPHSSR</sequence>
<dbReference type="GO" id="GO:0000932">
    <property type="term" value="C:P-body"/>
    <property type="evidence" value="ECO:0007669"/>
    <property type="project" value="TreeGrafter"/>
</dbReference>
<dbReference type="GO" id="GO:0006402">
    <property type="term" value="P:mRNA catabolic process"/>
    <property type="evidence" value="ECO:0007669"/>
    <property type="project" value="TreeGrafter"/>
</dbReference>
<dbReference type="PANTHER" id="PTHR23355:SF42">
    <property type="entry name" value="RIBONUCLEASE II, CHLOROPLASTIC_MITOCHONDRIAL"/>
    <property type="match status" value="1"/>
</dbReference>
<dbReference type="PANTHER" id="PTHR23355">
    <property type="entry name" value="RIBONUCLEASE"/>
    <property type="match status" value="1"/>
</dbReference>
<organism evidence="2 3">
    <name type="scientific">Micrococcus luteus</name>
    <name type="common">Micrococcus lysodeikticus</name>
    <dbReference type="NCBI Taxonomy" id="1270"/>
    <lineage>
        <taxon>Bacteria</taxon>
        <taxon>Bacillati</taxon>
        <taxon>Actinomycetota</taxon>
        <taxon>Actinomycetes</taxon>
        <taxon>Micrococcales</taxon>
        <taxon>Micrococcaceae</taxon>
        <taxon>Micrococcus</taxon>
    </lineage>
</organism>
<dbReference type="InterPro" id="IPR012340">
    <property type="entry name" value="NA-bd_OB-fold"/>
</dbReference>
<feature type="domain" description="RNB" evidence="1">
    <location>
        <begin position="58"/>
        <end position="411"/>
    </location>
</feature>
<evidence type="ECO:0000259" key="1">
    <source>
        <dbReference type="SMART" id="SM00955"/>
    </source>
</evidence>
<reference evidence="2" key="1">
    <citation type="submission" date="2023-06" db="EMBL/GenBank/DDBJ databases">
        <title>lsaBGC provides a comprehensive framework for evolutionary analysis of biosynthetic gene clusters within focal taxa.</title>
        <authorList>
            <person name="Salamzade R."/>
            <person name="Sandstrom S."/>
            <person name="Kalan L.R."/>
        </authorList>
    </citation>
    <scope>NUCLEOTIDE SEQUENCE</scope>
    <source>
        <strain evidence="2">P3-SID899</strain>
    </source>
</reference>
<dbReference type="InterPro" id="IPR050180">
    <property type="entry name" value="RNR_Ribonuclease"/>
</dbReference>
<dbReference type="InterPro" id="IPR040596">
    <property type="entry name" value="RNase_II_C_S1"/>
</dbReference>
<dbReference type="InterPro" id="IPR001900">
    <property type="entry name" value="RNase_II/R"/>
</dbReference>
<dbReference type="Pfam" id="PF00773">
    <property type="entry name" value="RNB"/>
    <property type="match status" value="1"/>
</dbReference>
<gene>
    <name evidence="2" type="ORF">M3A82_011510</name>
</gene>